<dbReference type="EMBL" id="FQUX01000008">
    <property type="protein sequence ID" value="SHF84393.1"/>
    <property type="molecule type" value="Genomic_DNA"/>
</dbReference>
<dbReference type="InterPro" id="IPR011519">
    <property type="entry name" value="UnbV_ASPIC"/>
</dbReference>
<name>A0A1M5EYP6_9FLAO</name>
<organism evidence="3 4">
    <name type="scientific">Arenibacter palladensis</name>
    <dbReference type="NCBI Taxonomy" id="237373"/>
    <lineage>
        <taxon>Bacteria</taxon>
        <taxon>Pseudomonadati</taxon>
        <taxon>Bacteroidota</taxon>
        <taxon>Flavobacteriia</taxon>
        <taxon>Flavobacteriales</taxon>
        <taxon>Flavobacteriaceae</taxon>
        <taxon>Arenibacter</taxon>
    </lineage>
</organism>
<reference evidence="4" key="1">
    <citation type="submission" date="2016-11" db="EMBL/GenBank/DDBJ databases">
        <authorList>
            <person name="Varghese N."/>
            <person name="Submissions S."/>
        </authorList>
    </citation>
    <scope>NUCLEOTIDE SEQUENCE [LARGE SCALE GENOMIC DNA]</scope>
    <source>
        <strain evidence="4">DSM 17539</strain>
    </source>
</reference>
<gene>
    <name evidence="3" type="ORF">SAMN03080594_10869</name>
</gene>
<dbReference type="Pfam" id="PF07593">
    <property type="entry name" value="UnbV_ASPIC"/>
    <property type="match status" value="1"/>
</dbReference>
<dbReference type="SUPFAM" id="SSF69318">
    <property type="entry name" value="Integrin alpha N-terminal domain"/>
    <property type="match status" value="3"/>
</dbReference>
<dbReference type="InterPro" id="IPR013517">
    <property type="entry name" value="FG-GAP"/>
</dbReference>
<dbReference type="PANTHER" id="PTHR16026:SF0">
    <property type="entry name" value="CARTILAGE ACIDIC PROTEIN 1"/>
    <property type="match status" value="1"/>
</dbReference>
<evidence type="ECO:0000313" key="4">
    <source>
        <dbReference type="Proteomes" id="UP000184406"/>
    </source>
</evidence>
<keyword evidence="1" id="KW-0732">Signal</keyword>
<keyword evidence="4" id="KW-1185">Reference proteome</keyword>
<evidence type="ECO:0000259" key="2">
    <source>
        <dbReference type="Pfam" id="PF07593"/>
    </source>
</evidence>
<dbReference type="AlphaFoldDB" id="A0A1M5EYP6"/>
<dbReference type="Pfam" id="PF13517">
    <property type="entry name" value="FG-GAP_3"/>
    <property type="match status" value="5"/>
</dbReference>
<dbReference type="InterPro" id="IPR027039">
    <property type="entry name" value="Crtac1"/>
</dbReference>
<dbReference type="Gene3D" id="2.130.10.130">
    <property type="entry name" value="Integrin alpha, N-terminal"/>
    <property type="match status" value="3"/>
</dbReference>
<evidence type="ECO:0000313" key="3">
    <source>
        <dbReference type="EMBL" id="SHF84393.1"/>
    </source>
</evidence>
<dbReference type="PANTHER" id="PTHR16026">
    <property type="entry name" value="CARTILAGE ACIDIC PROTEIN 1"/>
    <property type="match status" value="1"/>
</dbReference>
<protein>
    <submittedName>
        <fullName evidence="3">Repeat domain-containing protein</fullName>
    </submittedName>
</protein>
<proteinExistence type="predicted"/>
<evidence type="ECO:0000256" key="1">
    <source>
        <dbReference type="ARBA" id="ARBA00022729"/>
    </source>
</evidence>
<dbReference type="OrthoDB" id="9816120at2"/>
<dbReference type="Proteomes" id="UP000184406">
    <property type="component" value="Unassembled WGS sequence"/>
</dbReference>
<accession>A0A1M5EYP6</accession>
<feature type="domain" description="ASPIC/UnbV" evidence="2">
    <location>
        <begin position="547"/>
        <end position="614"/>
    </location>
</feature>
<dbReference type="InterPro" id="IPR028994">
    <property type="entry name" value="Integrin_alpha_N"/>
</dbReference>
<sequence>MIFYDQFLYIGRRISLIVILAFLLGFLSCDTSKKKEENAKDIVQNEYLFTSMPASETGLDFVNTLEETLESNYYQYMYTYIGGGVAVGDLNNDGLDDVYFTSNSSGDKLFLNQGDLKFKDITEQAGIKNLPGFNTGVTMADVNADGFLDIYVSRGGWKAENGKFKNLLYINNGDLTFTEKAEELGLADANRTIQATFFDYDKDNDLDVYVSNTPDITSRTQVLDLDKVQSDPKTLELLGSDRLYQNDGSGHFIDVSKKAGLLYDIGFGLNPQVGDLNNDGWPDVYVCNDFNVPDLAYLNNGDGTFTESRDKLFKHMSFNSMGSDMADIDNDGLMDLMTLDMNPQDYVRSKTTMAMTSIDQFELMVEKGYHYQYMHNMLQLNNGNGTFSEIGNMSGIANTDWSWALLSADFDLDGFNDVFVTNGVYRDVIDRDKNNEILATLRANGRKPTAEDFLKFAQMLPQQKLNNFFFRNKGNRTFEDVSEKWVDPVATFSNGAAYADFDNDGDLDIVINNINDKATFLKNGTIESQGKNFLKLNLVKAGNNTFGLGTIVNLYLHDGTMQTRQVTPTRGFLSAVPNTLYFGLDENNSVDKMVVIWPDGKVQVLDNVNANQTLSINYGSAVERTTENSSSDNPIFTRIETDIRHIDPYFNDYDLQILLPHKLSQLGPALAKADVDGDGSEDIFVGGGKGEAGQLLLGHSGSFSKKSMATFEKDKLFEDIGATFFDADNDGDQDLYVVSGSYEFYNDLKPLQDRLYLNDGKGNFTNSNGLPEMLSAGSIVIANDYDKDGDMDLFVGGRVVPGRYPYPAVSYLLINNNGNFSIETKELAPELENIGMVTDAKWADIDGDGKTDLVVTGEWMGIEVFLNRGNKLERTEEYKTLLTSKGWWNRILVTDIDGDGDQDIVAGNLGLNSKFHASEEEPFQIYTSDFDFNGIEDVILAKEYNGKEVPVRGKSCMTQQLPHLAQKIPTYTDFANKDLKGIVGKGLESALHYSATELRSGIFVNNGATGFSFQPFSYEVQQSPINSILYDDFDGDGSKDLLMAGNNYQSEVETTRADAGVGVFLKGKGMGEFKFVPSKNTGFFADKDVRNMVAVKADPYQLIFIANNNDRQDLFKVDDRKN</sequence>